<dbReference type="EMBL" id="CP026251">
    <property type="protein sequence ID" value="AWP06630.1"/>
    <property type="molecule type" value="Genomic_DNA"/>
</dbReference>
<dbReference type="AlphaFoldDB" id="A0A2U9BSN7"/>
<proteinExistence type="predicted"/>
<gene>
    <name evidence="3" type="ORF">SMAX5B_021245</name>
</gene>
<sequence length="103" mass="11422">MTGPMVQPLHPLTLFILFTTTTSRQDPEQRGAERRPCRRMEIEKRTNGFDYPERNNAKSVNGFYTDHPLESEHNDSMGPGGSMSGSEVGHSSETADLAVTPLT</sequence>
<keyword evidence="4" id="KW-1185">Reference proteome</keyword>
<accession>A0A2U9BSN7</accession>
<evidence type="ECO:0000313" key="4">
    <source>
        <dbReference type="Proteomes" id="UP000246464"/>
    </source>
</evidence>
<evidence type="ECO:0000256" key="2">
    <source>
        <dbReference type="SAM" id="SignalP"/>
    </source>
</evidence>
<feature type="signal peptide" evidence="2">
    <location>
        <begin position="1"/>
        <end position="24"/>
    </location>
</feature>
<feature type="compositionally biased region" description="Basic and acidic residues" evidence="1">
    <location>
        <begin position="25"/>
        <end position="56"/>
    </location>
</feature>
<protein>
    <submittedName>
        <fullName evidence="3">Uncharacterized protein</fullName>
    </submittedName>
</protein>
<evidence type="ECO:0000313" key="3">
    <source>
        <dbReference type="EMBL" id="AWP06630.1"/>
    </source>
</evidence>
<keyword evidence="2" id="KW-0732">Signal</keyword>
<dbReference type="Proteomes" id="UP000246464">
    <property type="component" value="Chromosome 9"/>
</dbReference>
<reference evidence="3 4" key="1">
    <citation type="submission" date="2017-12" db="EMBL/GenBank/DDBJ databases">
        <title>Integrating genomic resources of turbot (Scophthalmus maximus) in depth evaluation of genetic and physical mapping variation across individuals.</title>
        <authorList>
            <person name="Martinez P."/>
        </authorList>
    </citation>
    <scope>NUCLEOTIDE SEQUENCE [LARGE SCALE GENOMIC DNA]</scope>
</reference>
<feature type="region of interest" description="Disordered" evidence="1">
    <location>
        <begin position="20"/>
        <end position="103"/>
    </location>
</feature>
<name>A0A2U9BSN7_SCOMX</name>
<feature type="chain" id="PRO_5015940797" evidence="2">
    <location>
        <begin position="25"/>
        <end position="103"/>
    </location>
</feature>
<evidence type="ECO:0000256" key="1">
    <source>
        <dbReference type="SAM" id="MobiDB-lite"/>
    </source>
</evidence>
<organism evidence="3 4">
    <name type="scientific">Scophthalmus maximus</name>
    <name type="common">Turbot</name>
    <name type="synonym">Psetta maxima</name>
    <dbReference type="NCBI Taxonomy" id="52904"/>
    <lineage>
        <taxon>Eukaryota</taxon>
        <taxon>Metazoa</taxon>
        <taxon>Chordata</taxon>
        <taxon>Craniata</taxon>
        <taxon>Vertebrata</taxon>
        <taxon>Euteleostomi</taxon>
        <taxon>Actinopterygii</taxon>
        <taxon>Neopterygii</taxon>
        <taxon>Teleostei</taxon>
        <taxon>Neoteleostei</taxon>
        <taxon>Acanthomorphata</taxon>
        <taxon>Carangaria</taxon>
        <taxon>Pleuronectiformes</taxon>
        <taxon>Pleuronectoidei</taxon>
        <taxon>Scophthalmidae</taxon>
        <taxon>Scophthalmus</taxon>
    </lineage>
</organism>